<reference evidence="1" key="1">
    <citation type="submission" date="2023-05" db="EMBL/GenBank/DDBJ databases">
        <title>Nepenthes gracilis genome sequencing.</title>
        <authorList>
            <person name="Fukushima K."/>
        </authorList>
    </citation>
    <scope>NUCLEOTIDE SEQUENCE</scope>
    <source>
        <strain evidence="1">SING2019-196</strain>
    </source>
</reference>
<protein>
    <submittedName>
        <fullName evidence="1">Uncharacterized protein</fullName>
    </submittedName>
</protein>
<accession>A0AAD3T9H3</accession>
<evidence type="ECO:0000313" key="2">
    <source>
        <dbReference type="Proteomes" id="UP001279734"/>
    </source>
</evidence>
<organism evidence="1 2">
    <name type="scientific">Nepenthes gracilis</name>
    <name type="common">Slender pitcher plant</name>
    <dbReference type="NCBI Taxonomy" id="150966"/>
    <lineage>
        <taxon>Eukaryota</taxon>
        <taxon>Viridiplantae</taxon>
        <taxon>Streptophyta</taxon>
        <taxon>Embryophyta</taxon>
        <taxon>Tracheophyta</taxon>
        <taxon>Spermatophyta</taxon>
        <taxon>Magnoliopsida</taxon>
        <taxon>eudicotyledons</taxon>
        <taxon>Gunneridae</taxon>
        <taxon>Pentapetalae</taxon>
        <taxon>Caryophyllales</taxon>
        <taxon>Nepenthaceae</taxon>
        <taxon>Nepenthes</taxon>
    </lineage>
</organism>
<comment type="caution">
    <text evidence="1">The sequence shown here is derived from an EMBL/GenBank/DDBJ whole genome shotgun (WGS) entry which is preliminary data.</text>
</comment>
<name>A0AAD3T9H3_NEPGR</name>
<evidence type="ECO:0000313" key="1">
    <source>
        <dbReference type="EMBL" id="GMH24844.1"/>
    </source>
</evidence>
<sequence length="112" mass="12547">MEESELPLFDFTINAQATVNFFSDNKHGQGGIVDQSTRALNAETKQPFGLIYDIFNQSSNNFLSLKPICRVKEQSLNSVGGCCALFKVLWNWTDEPSPGHLQYSKSDALWTV</sequence>
<dbReference type="AlphaFoldDB" id="A0AAD3T9H3"/>
<dbReference type="Proteomes" id="UP001279734">
    <property type="component" value="Unassembled WGS sequence"/>
</dbReference>
<proteinExistence type="predicted"/>
<keyword evidence="2" id="KW-1185">Reference proteome</keyword>
<dbReference type="EMBL" id="BSYO01000028">
    <property type="protein sequence ID" value="GMH24844.1"/>
    <property type="molecule type" value="Genomic_DNA"/>
</dbReference>
<gene>
    <name evidence="1" type="ORF">Nepgr_026687</name>
</gene>